<feature type="region of interest" description="Disordered" evidence="6">
    <location>
        <begin position="118"/>
        <end position="183"/>
    </location>
</feature>
<dbReference type="RefSeq" id="XP_007430043.2">
    <property type="nucleotide sequence ID" value="XM_007429981.2"/>
</dbReference>
<dbReference type="PRINTS" id="PR01757">
    <property type="entry name" value="AMELOGENIN"/>
</dbReference>
<dbReference type="GO" id="GO:0070166">
    <property type="term" value="P:enamel mineralization"/>
    <property type="evidence" value="ECO:0007669"/>
    <property type="project" value="TreeGrafter"/>
</dbReference>
<gene>
    <name evidence="9" type="primary">LOC103049972</name>
</gene>
<organism evidence="8 9">
    <name type="scientific">Python bivittatus</name>
    <name type="common">Burmese python</name>
    <name type="synonym">Python molurus bivittatus</name>
    <dbReference type="NCBI Taxonomy" id="176946"/>
    <lineage>
        <taxon>Eukaryota</taxon>
        <taxon>Metazoa</taxon>
        <taxon>Chordata</taxon>
        <taxon>Craniata</taxon>
        <taxon>Vertebrata</taxon>
        <taxon>Euteleostomi</taxon>
        <taxon>Lepidosauria</taxon>
        <taxon>Squamata</taxon>
        <taxon>Bifurcata</taxon>
        <taxon>Unidentata</taxon>
        <taxon>Episquamata</taxon>
        <taxon>Toxicofera</taxon>
        <taxon>Serpentes</taxon>
        <taxon>Henophidia</taxon>
        <taxon>Pythonidae</taxon>
        <taxon>Python</taxon>
    </lineage>
</organism>
<accession>A0A9F2QXP1</accession>
<feature type="compositionally biased region" description="Basic and acidic residues" evidence="6">
    <location>
        <begin position="173"/>
        <end position="183"/>
    </location>
</feature>
<evidence type="ECO:0000256" key="7">
    <source>
        <dbReference type="SAM" id="SignalP"/>
    </source>
</evidence>
<feature type="signal peptide" evidence="7">
    <location>
        <begin position="1"/>
        <end position="19"/>
    </location>
</feature>
<dbReference type="AlphaFoldDB" id="A0A9F2QXP1"/>
<evidence type="ECO:0000256" key="1">
    <source>
        <dbReference type="ARBA" id="ARBA00004498"/>
    </source>
</evidence>
<comment type="subcellular location">
    <subcellularLocation>
        <location evidence="1">Secreted</location>
        <location evidence="1">Extracellular space</location>
        <location evidence="1">Extracellular matrix</location>
    </subcellularLocation>
</comment>
<dbReference type="Proteomes" id="UP000695026">
    <property type="component" value="Unplaced"/>
</dbReference>
<keyword evidence="4" id="KW-0272">Extracellular matrix</keyword>
<comment type="similarity">
    <text evidence="2">Belongs to the amelogenin family.</text>
</comment>
<evidence type="ECO:0000256" key="2">
    <source>
        <dbReference type="ARBA" id="ARBA00010383"/>
    </source>
</evidence>
<feature type="compositionally biased region" description="Polar residues" evidence="6">
    <location>
        <begin position="139"/>
        <end position="155"/>
    </location>
</feature>
<dbReference type="PANTHER" id="PTHR46794">
    <property type="entry name" value="AMELOGENIN, Y ISOFORM"/>
    <property type="match status" value="1"/>
</dbReference>
<evidence type="ECO:0000256" key="3">
    <source>
        <dbReference type="ARBA" id="ARBA00022525"/>
    </source>
</evidence>
<sequence>MRKMESWTLLMCLLSTAFAIPLPQHPGYINFSYEVVTPLKWYQSIIGHQYPRYGYEPMGGWMHHNAGPLMHPTHFHGVHAMHPSLHPMQPQQPPQNPHLQQPGHNPFIPITGHNPLIPHYQPIQHPLQPQAGEHPMQPVNPNQSVHPQQPGSANQPIYPLPPLIPDTPLESWPADKTKQEEVD</sequence>
<dbReference type="InterPro" id="IPR004116">
    <property type="entry name" value="Amelogenin"/>
</dbReference>
<dbReference type="GO" id="GO:0030345">
    <property type="term" value="F:structural constituent of tooth enamel"/>
    <property type="evidence" value="ECO:0007669"/>
    <property type="project" value="TreeGrafter"/>
</dbReference>
<keyword evidence="8" id="KW-1185">Reference proteome</keyword>
<proteinExistence type="inferred from homology"/>
<dbReference type="KEGG" id="pbi:103049972"/>
<dbReference type="OMA" id="LPIQPYE"/>
<dbReference type="PANTHER" id="PTHR46794:SF2">
    <property type="entry name" value="AMELOGENIN, X ISOFORM"/>
    <property type="match status" value="1"/>
</dbReference>
<evidence type="ECO:0000256" key="4">
    <source>
        <dbReference type="ARBA" id="ARBA00022530"/>
    </source>
</evidence>
<dbReference type="GeneID" id="103049972"/>
<keyword evidence="5" id="KW-0091">Biomineralization</keyword>
<feature type="chain" id="PRO_5039955347" evidence="7">
    <location>
        <begin position="20"/>
        <end position="183"/>
    </location>
</feature>
<keyword evidence="3" id="KW-0964">Secreted</keyword>
<evidence type="ECO:0000256" key="6">
    <source>
        <dbReference type="SAM" id="MobiDB-lite"/>
    </source>
</evidence>
<dbReference type="SMART" id="SM00818">
    <property type="entry name" value="Amelogenin"/>
    <property type="match status" value="1"/>
</dbReference>
<evidence type="ECO:0000313" key="8">
    <source>
        <dbReference type="Proteomes" id="UP000695026"/>
    </source>
</evidence>
<keyword evidence="7" id="KW-0732">Signal</keyword>
<reference evidence="9" key="1">
    <citation type="submission" date="2025-08" db="UniProtKB">
        <authorList>
            <consortium name="RefSeq"/>
        </authorList>
    </citation>
    <scope>IDENTIFICATION</scope>
    <source>
        <tissue evidence="9">Liver</tissue>
    </source>
</reference>
<dbReference type="Pfam" id="PF02948">
    <property type="entry name" value="Amelogenin"/>
    <property type="match status" value="1"/>
</dbReference>
<name>A0A9F2QXP1_PYTBI</name>
<evidence type="ECO:0000256" key="5">
    <source>
        <dbReference type="ARBA" id="ARBA00022591"/>
    </source>
</evidence>
<protein>
    <submittedName>
        <fullName evidence="9">Amelogenin, X isoform</fullName>
    </submittedName>
</protein>
<evidence type="ECO:0000313" key="9">
    <source>
        <dbReference type="RefSeq" id="XP_007430043.2"/>
    </source>
</evidence>